<dbReference type="InterPro" id="IPR001638">
    <property type="entry name" value="Solute-binding_3/MltF_N"/>
</dbReference>
<feature type="signal peptide" evidence="2">
    <location>
        <begin position="1"/>
        <end position="21"/>
    </location>
</feature>
<proteinExistence type="predicted"/>
<dbReference type="PANTHER" id="PTHR35936:SF17">
    <property type="entry name" value="ARGININE-BINDING EXTRACELLULAR PROTEIN ARTP"/>
    <property type="match status" value="1"/>
</dbReference>
<evidence type="ECO:0000259" key="3">
    <source>
        <dbReference type="SMART" id="SM00062"/>
    </source>
</evidence>
<geneLocation type="plasmid" evidence="4">
    <name>p3</name>
</geneLocation>
<feature type="domain" description="Solute-binding protein family 3/N-terminal" evidence="3">
    <location>
        <begin position="44"/>
        <end position="268"/>
    </location>
</feature>
<evidence type="ECO:0000256" key="1">
    <source>
        <dbReference type="ARBA" id="ARBA00022729"/>
    </source>
</evidence>
<dbReference type="EMBL" id="CP032333">
    <property type="protein sequence ID" value="QCO06195.1"/>
    <property type="molecule type" value="Genomic_DNA"/>
</dbReference>
<reference evidence="4 5" key="1">
    <citation type="submission" date="2018-09" db="EMBL/GenBank/DDBJ databases">
        <title>Whole genome based analysis of evolution and adaptive divergence in Indian and Brazilian strains of Azospirillum brasilense.</title>
        <authorList>
            <person name="Singh C."/>
            <person name="Tripathi A.K."/>
        </authorList>
    </citation>
    <scope>NUCLEOTIDE SEQUENCE [LARGE SCALE GENOMIC DNA]</scope>
    <source>
        <strain evidence="4 5">MTCC4036</strain>
        <plasmid evidence="4 5">p3</plasmid>
    </source>
</reference>
<evidence type="ECO:0000256" key="2">
    <source>
        <dbReference type="SAM" id="SignalP"/>
    </source>
</evidence>
<evidence type="ECO:0000313" key="4">
    <source>
        <dbReference type="EMBL" id="QCO06195.1"/>
    </source>
</evidence>
<dbReference type="Pfam" id="PF00497">
    <property type="entry name" value="SBP_bac_3"/>
    <property type="match status" value="1"/>
</dbReference>
<dbReference type="Proteomes" id="UP000298596">
    <property type="component" value="Plasmid p3"/>
</dbReference>
<dbReference type="Gene3D" id="3.40.190.10">
    <property type="entry name" value="Periplasmic binding protein-like II"/>
    <property type="match status" value="2"/>
</dbReference>
<organism evidence="4 5">
    <name type="scientific">Azospirillum brasilense</name>
    <dbReference type="NCBI Taxonomy" id="192"/>
    <lineage>
        <taxon>Bacteria</taxon>
        <taxon>Pseudomonadati</taxon>
        <taxon>Pseudomonadota</taxon>
        <taxon>Alphaproteobacteria</taxon>
        <taxon>Rhodospirillales</taxon>
        <taxon>Azospirillaceae</taxon>
        <taxon>Azospirillum</taxon>
    </lineage>
</organism>
<sequence length="280" mass="30220">MTIRTLLIAAGLTLFALPAAAQIAAQTAACKPAVADSELVKPGTLVMSTNPTLPPMQFVDSNGVLKGMRITLGNEIAKRLCLTPEYVRIEFSAMIPGLQAGRWDLINTGIFWTEERAKMMPMINYESQAISISVSKGNPLKITKPEDLSGRPVGVELGGFEERKLRELDKMIVAKGLKPIEIKTFDNFATAYQALRAGQTEASVAIDPTAAEYSKRGDFDRALHGLFPTPVALAMKSKALSEAVVAVLNDMQKDGSYKALMEEYGLLPNDGAFKVNGPGM</sequence>
<accession>A0A4D8Q7H7</accession>
<gene>
    <name evidence="4" type="ORF">D3867_30150</name>
</gene>
<protein>
    <submittedName>
        <fullName evidence="4">ABC transporter substrate-binding protein</fullName>
    </submittedName>
</protein>
<dbReference type="PANTHER" id="PTHR35936">
    <property type="entry name" value="MEMBRANE-BOUND LYTIC MUREIN TRANSGLYCOSYLASE F"/>
    <property type="match status" value="1"/>
</dbReference>
<dbReference type="CDD" id="cd01004">
    <property type="entry name" value="PBP2_MidA_like"/>
    <property type="match status" value="1"/>
</dbReference>
<name>A0A4D8Q7H7_AZOBR</name>
<keyword evidence="1 2" id="KW-0732">Signal</keyword>
<keyword evidence="4" id="KW-0614">Plasmid</keyword>
<dbReference type="AlphaFoldDB" id="A0A4D8Q7H7"/>
<dbReference type="SMART" id="SM00062">
    <property type="entry name" value="PBPb"/>
    <property type="match status" value="1"/>
</dbReference>
<feature type="chain" id="PRO_5020522178" evidence="2">
    <location>
        <begin position="22"/>
        <end position="280"/>
    </location>
</feature>
<dbReference type="SUPFAM" id="SSF53850">
    <property type="entry name" value="Periplasmic binding protein-like II"/>
    <property type="match status" value="1"/>
</dbReference>
<evidence type="ECO:0000313" key="5">
    <source>
        <dbReference type="Proteomes" id="UP000298596"/>
    </source>
</evidence>